<evidence type="ECO:0000259" key="19">
    <source>
        <dbReference type="Pfam" id="PF07715"/>
    </source>
</evidence>
<keyword evidence="11 14" id="KW-0472">Membrane</keyword>
<dbReference type="GO" id="GO:0015344">
    <property type="term" value="F:siderophore uptake transmembrane transporter activity"/>
    <property type="evidence" value="ECO:0007669"/>
    <property type="project" value="TreeGrafter"/>
</dbReference>
<dbReference type="Proteomes" id="UP000291613">
    <property type="component" value="Unassembled WGS sequence"/>
</dbReference>
<dbReference type="Pfam" id="PF00593">
    <property type="entry name" value="TonB_dep_Rec_b-barrel"/>
    <property type="match status" value="1"/>
</dbReference>
<comment type="similarity">
    <text evidence="2 14 15">Belongs to the TonB-dependent receptor family.</text>
</comment>
<keyword evidence="12 20" id="KW-0675">Receptor</keyword>
<evidence type="ECO:0000256" key="13">
    <source>
        <dbReference type="ARBA" id="ARBA00023237"/>
    </source>
</evidence>
<evidence type="ECO:0000256" key="12">
    <source>
        <dbReference type="ARBA" id="ARBA00023170"/>
    </source>
</evidence>
<reference evidence="20 21" key="1">
    <citation type="submission" date="2019-02" db="EMBL/GenBank/DDBJ databases">
        <title>Hansschlegelia quercus sp. nov., a novel methylotrophic bacterium from buds of oak (Quercus robur L.).</title>
        <authorList>
            <person name="Agafonova N.V."/>
            <person name="Kaparullina E.N."/>
            <person name="Grouzdev D.S."/>
            <person name="Doronina N.V."/>
        </authorList>
    </citation>
    <scope>NUCLEOTIDE SEQUENCE [LARGE SCALE GENOMIC DNA]</scope>
    <source>
        <strain evidence="20 21">Dub</strain>
    </source>
</reference>
<keyword evidence="13 14" id="KW-0998">Cell outer membrane</keyword>
<dbReference type="OrthoDB" id="9760333at2"/>
<evidence type="ECO:0000313" key="21">
    <source>
        <dbReference type="Proteomes" id="UP000291613"/>
    </source>
</evidence>
<feature type="chain" id="PRO_5020619225" evidence="17">
    <location>
        <begin position="19"/>
        <end position="722"/>
    </location>
</feature>
<evidence type="ECO:0000256" key="7">
    <source>
        <dbReference type="ARBA" id="ARBA00022729"/>
    </source>
</evidence>
<evidence type="ECO:0000256" key="11">
    <source>
        <dbReference type="ARBA" id="ARBA00023136"/>
    </source>
</evidence>
<dbReference type="CDD" id="cd01347">
    <property type="entry name" value="ligand_gated_channel"/>
    <property type="match status" value="1"/>
</dbReference>
<keyword evidence="21" id="KW-1185">Reference proteome</keyword>
<evidence type="ECO:0000256" key="16">
    <source>
        <dbReference type="SAM" id="MobiDB-lite"/>
    </source>
</evidence>
<evidence type="ECO:0000256" key="6">
    <source>
        <dbReference type="ARBA" id="ARBA00022692"/>
    </source>
</evidence>
<accession>A0A4Q9GCI1</accession>
<dbReference type="GO" id="GO:0038023">
    <property type="term" value="F:signaling receptor activity"/>
    <property type="evidence" value="ECO:0007669"/>
    <property type="project" value="InterPro"/>
</dbReference>
<keyword evidence="4 14" id="KW-1134">Transmembrane beta strand</keyword>
<feature type="domain" description="TonB-dependent receptor-like beta-barrel" evidence="18">
    <location>
        <begin position="273"/>
        <end position="693"/>
    </location>
</feature>
<dbReference type="NCBIfam" id="TIGR01783">
    <property type="entry name" value="TonB-siderophor"/>
    <property type="match status" value="1"/>
</dbReference>
<sequence length="722" mass="77915">MIRPLVALSAIVAMTAIAEKAAAQQAADATTLEEISVEGRASGAGTGQGSGAPGVATNDGYVPKTTRTGTKTDTPVNEVPITISTVTQSELEDRRPQTLEEALAYTPGARTGAFGFNPRFDSFFIRGVDVGFTGVFRDGLRQFTSPSGQVRLEPYGLESISILKGPASSVYGASSSVGIVDLVSKRPTDYKFGEVEVQGGSFDRKQVAFDIGGPVNESGTVLYRFTALARDASTSIPGYPDNRVFVAPAVTFQPNDDTKLTLLGEFMDSKSGGSSFFDNDTEPYTLKDGTVTNQPTGVSDSALYNSDYNDFSVKQGRVGYEFEHSFSDMVSVHQNLRWSALSTNERFGTTTYAGLVKESLQSLAADTYLKTRIATGPVNHTLLTGIDIGRSSYNSRNRYNFAEIADPDLPEPTRQEQTLIGAYVQDEAKAGPWRLLVGGRHDWLDSRYFAPSTITTVVDPAGVPTDVLNPSQTTKQDKGAFTGRAGLSYVTEYGLTPYVSAGNSFIANPGTVINGGVAKPTRGKQVEAGVKYDVPGHNTFINASIFWLKQTDGIVYTVVNSVNQQTQLDFRSQGFEIESNTSLANGINVKASYSFIDTKITKLSPDTEGNQLNSIPKHSFSIWGSYDVPTGLLKGFGFGAGVRHTGSNFGDDYNRAVIKNKPVAYVDANISYDFEALDPKLKGVSAQVNAENLLDKENQVCSASYCYLNQGRKVIASLRYRW</sequence>
<evidence type="ECO:0000256" key="4">
    <source>
        <dbReference type="ARBA" id="ARBA00022452"/>
    </source>
</evidence>
<organism evidence="20 21">
    <name type="scientific">Hansschlegelia quercus</name>
    <dbReference type="NCBI Taxonomy" id="2528245"/>
    <lineage>
        <taxon>Bacteria</taxon>
        <taxon>Pseudomonadati</taxon>
        <taxon>Pseudomonadota</taxon>
        <taxon>Alphaproteobacteria</taxon>
        <taxon>Hyphomicrobiales</taxon>
        <taxon>Methylopilaceae</taxon>
        <taxon>Hansschlegelia</taxon>
    </lineage>
</organism>
<keyword evidence="10 15" id="KW-0798">TonB box</keyword>
<dbReference type="SUPFAM" id="SSF56935">
    <property type="entry name" value="Porins"/>
    <property type="match status" value="1"/>
</dbReference>
<evidence type="ECO:0000256" key="14">
    <source>
        <dbReference type="PROSITE-ProRule" id="PRU01360"/>
    </source>
</evidence>
<comment type="subcellular location">
    <subcellularLocation>
        <location evidence="1 14">Cell outer membrane</location>
        <topology evidence="1 14">Multi-pass membrane protein</topology>
    </subcellularLocation>
</comment>
<evidence type="ECO:0000256" key="5">
    <source>
        <dbReference type="ARBA" id="ARBA00022496"/>
    </source>
</evidence>
<keyword evidence="3 14" id="KW-0813">Transport</keyword>
<dbReference type="Pfam" id="PF07715">
    <property type="entry name" value="Plug"/>
    <property type="match status" value="1"/>
</dbReference>
<keyword evidence="7 17" id="KW-0732">Signal</keyword>
<dbReference type="Gene3D" id="2.170.130.10">
    <property type="entry name" value="TonB-dependent receptor, plug domain"/>
    <property type="match status" value="1"/>
</dbReference>
<evidence type="ECO:0000256" key="15">
    <source>
        <dbReference type="RuleBase" id="RU003357"/>
    </source>
</evidence>
<gene>
    <name evidence="20" type="ORF">EYR15_16095</name>
</gene>
<feature type="region of interest" description="Disordered" evidence="16">
    <location>
        <begin position="41"/>
        <end position="76"/>
    </location>
</feature>
<dbReference type="GO" id="GO:0015891">
    <property type="term" value="P:siderophore transport"/>
    <property type="evidence" value="ECO:0007669"/>
    <property type="project" value="InterPro"/>
</dbReference>
<dbReference type="Gene3D" id="2.40.170.20">
    <property type="entry name" value="TonB-dependent receptor, beta-barrel domain"/>
    <property type="match status" value="1"/>
</dbReference>
<evidence type="ECO:0000256" key="17">
    <source>
        <dbReference type="SAM" id="SignalP"/>
    </source>
</evidence>
<name>A0A4Q9GCI1_9HYPH</name>
<evidence type="ECO:0000256" key="10">
    <source>
        <dbReference type="ARBA" id="ARBA00023077"/>
    </source>
</evidence>
<keyword evidence="5" id="KW-0410">Iron transport</keyword>
<feature type="domain" description="TonB-dependent receptor plug" evidence="19">
    <location>
        <begin position="76"/>
        <end position="178"/>
    </location>
</feature>
<dbReference type="InterPro" id="IPR010105">
    <property type="entry name" value="TonB_sidphr_rcpt"/>
</dbReference>
<evidence type="ECO:0000259" key="18">
    <source>
        <dbReference type="Pfam" id="PF00593"/>
    </source>
</evidence>
<evidence type="ECO:0000256" key="8">
    <source>
        <dbReference type="ARBA" id="ARBA00023004"/>
    </source>
</evidence>
<dbReference type="InterPro" id="IPR037066">
    <property type="entry name" value="Plug_dom_sf"/>
</dbReference>
<keyword evidence="8" id="KW-0408">Iron</keyword>
<evidence type="ECO:0000256" key="1">
    <source>
        <dbReference type="ARBA" id="ARBA00004571"/>
    </source>
</evidence>
<proteinExistence type="inferred from homology"/>
<evidence type="ECO:0000256" key="2">
    <source>
        <dbReference type="ARBA" id="ARBA00009810"/>
    </source>
</evidence>
<protein>
    <submittedName>
        <fullName evidence="20">TonB-dependent siderophore receptor</fullName>
    </submittedName>
</protein>
<feature type="compositionally biased region" description="Low complexity" evidence="16">
    <location>
        <begin position="65"/>
        <end position="74"/>
    </location>
</feature>
<evidence type="ECO:0000256" key="9">
    <source>
        <dbReference type="ARBA" id="ARBA00023065"/>
    </source>
</evidence>
<dbReference type="EMBL" id="SIUB01000010">
    <property type="protein sequence ID" value="TBN47673.1"/>
    <property type="molecule type" value="Genomic_DNA"/>
</dbReference>
<dbReference type="InterPro" id="IPR039426">
    <property type="entry name" value="TonB-dep_rcpt-like"/>
</dbReference>
<comment type="caution">
    <text evidence="20">The sequence shown here is derived from an EMBL/GenBank/DDBJ whole genome shotgun (WGS) entry which is preliminary data.</text>
</comment>
<dbReference type="RefSeq" id="WP_131004591.1">
    <property type="nucleotide sequence ID" value="NZ_JBHSZR010000006.1"/>
</dbReference>
<dbReference type="InterPro" id="IPR036942">
    <property type="entry name" value="Beta-barrel_TonB_sf"/>
</dbReference>
<dbReference type="PANTHER" id="PTHR32552:SF68">
    <property type="entry name" value="FERRICHROME OUTER MEMBRANE TRANSPORTER_PHAGE RECEPTOR"/>
    <property type="match status" value="1"/>
</dbReference>
<keyword evidence="9" id="KW-0406">Ion transport</keyword>
<dbReference type="AlphaFoldDB" id="A0A4Q9GCI1"/>
<feature type="signal peptide" evidence="17">
    <location>
        <begin position="1"/>
        <end position="18"/>
    </location>
</feature>
<feature type="compositionally biased region" description="Gly residues" evidence="16">
    <location>
        <begin position="42"/>
        <end position="52"/>
    </location>
</feature>
<dbReference type="InterPro" id="IPR012910">
    <property type="entry name" value="Plug_dom"/>
</dbReference>
<evidence type="ECO:0000256" key="3">
    <source>
        <dbReference type="ARBA" id="ARBA00022448"/>
    </source>
</evidence>
<dbReference type="InterPro" id="IPR000531">
    <property type="entry name" value="Beta-barrel_TonB"/>
</dbReference>
<evidence type="ECO:0000313" key="20">
    <source>
        <dbReference type="EMBL" id="TBN47673.1"/>
    </source>
</evidence>
<dbReference type="GO" id="GO:0009279">
    <property type="term" value="C:cell outer membrane"/>
    <property type="evidence" value="ECO:0007669"/>
    <property type="project" value="UniProtKB-SubCell"/>
</dbReference>
<dbReference type="PROSITE" id="PS52016">
    <property type="entry name" value="TONB_DEPENDENT_REC_3"/>
    <property type="match status" value="1"/>
</dbReference>
<keyword evidence="6 14" id="KW-0812">Transmembrane</keyword>
<dbReference type="PANTHER" id="PTHR32552">
    <property type="entry name" value="FERRICHROME IRON RECEPTOR-RELATED"/>
    <property type="match status" value="1"/>
</dbReference>